<evidence type="ECO:0000313" key="2">
    <source>
        <dbReference type="EMBL" id="CAD7250941.1"/>
    </source>
</evidence>
<organism evidence="2">
    <name type="scientific">Darwinula stevensoni</name>
    <dbReference type="NCBI Taxonomy" id="69355"/>
    <lineage>
        <taxon>Eukaryota</taxon>
        <taxon>Metazoa</taxon>
        <taxon>Ecdysozoa</taxon>
        <taxon>Arthropoda</taxon>
        <taxon>Crustacea</taxon>
        <taxon>Oligostraca</taxon>
        <taxon>Ostracoda</taxon>
        <taxon>Podocopa</taxon>
        <taxon>Podocopida</taxon>
        <taxon>Darwinulocopina</taxon>
        <taxon>Darwinuloidea</taxon>
        <taxon>Darwinulidae</taxon>
        <taxon>Darwinula</taxon>
    </lineage>
</organism>
<protein>
    <recommendedName>
        <fullName evidence="1">CARD domain-containing protein</fullName>
    </recommendedName>
</protein>
<evidence type="ECO:0000313" key="3">
    <source>
        <dbReference type="Proteomes" id="UP000677054"/>
    </source>
</evidence>
<dbReference type="CDD" id="cd01671">
    <property type="entry name" value="CARD"/>
    <property type="match status" value="1"/>
</dbReference>
<name>A0A7R9AB58_9CRUS</name>
<dbReference type="InterPro" id="IPR011029">
    <property type="entry name" value="DEATH-like_dom_sf"/>
</dbReference>
<feature type="domain" description="CARD" evidence="1">
    <location>
        <begin position="79"/>
        <end position="168"/>
    </location>
</feature>
<evidence type="ECO:0000259" key="1">
    <source>
        <dbReference type="PROSITE" id="PS50209"/>
    </source>
</evidence>
<dbReference type="EMBL" id="CAJPEV010003167">
    <property type="protein sequence ID" value="CAG0899105.1"/>
    <property type="molecule type" value="Genomic_DNA"/>
</dbReference>
<dbReference type="GO" id="GO:0042981">
    <property type="term" value="P:regulation of apoptotic process"/>
    <property type="evidence" value="ECO:0007669"/>
    <property type="project" value="InterPro"/>
</dbReference>
<accession>A0A7R9AB58</accession>
<dbReference type="InterPro" id="IPR001315">
    <property type="entry name" value="CARD"/>
</dbReference>
<sequence length="186" mass="20935">MCPLTELEAFPKTGNPSSAEEFCQQLFNRGPGASLSPTSHDQCGLCLPGVTSAPIGLLVFFPEGATESITHTIEGATIVDLTHQSAIRRIWTKLRAEMDVKEVMNHLLQEGMLQMDEWVEIDNIAVETERRERLLCWVYSKDFQVYRIFQDGLDAANQTHLANRLQETLLINFIPVNDDESITIKT</sequence>
<gene>
    <name evidence="2" type="ORF">DSTB1V02_LOCUS10710</name>
</gene>
<keyword evidence="3" id="KW-1185">Reference proteome</keyword>
<reference evidence="2" key="1">
    <citation type="submission" date="2020-11" db="EMBL/GenBank/DDBJ databases">
        <authorList>
            <person name="Tran Van P."/>
        </authorList>
    </citation>
    <scope>NUCLEOTIDE SEQUENCE</scope>
</reference>
<dbReference type="EMBL" id="LR902684">
    <property type="protein sequence ID" value="CAD7250941.1"/>
    <property type="molecule type" value="Genomic_DNA"/>
</dbReference>
<dbReference type="Gene3D" id="1.10.533.10">
    <property type="entry name" value="Death Domain, Fas"/>
    <property type="match status" value="1"/>
</dbReference>
<proteinExistence type="predicted"/>
<dbReference type="PROSITE" id="PS50209">
    <property type="entry name" value="CARD"/>
    <property type="match status" value="1"/>
</dbReference>
<dbReference type="AlphaFoldDB" id="A0A7R9AB58"/>
<dbReference type="Proteomes" id="UP000677054">
    <property type="component" value="Unassembled WGS sequence"/>
</dbReference>
<dbReference type="SUPFAM" id="SSF47986">
    <property type="entry name" value="DEATH domain"/>
    <property type="match status" value="1"/>
</dbReference>